<dbReference type="SUPFAM" id="SSF46565">
    <property type="entry name" value="Chaperone J-domain"/>
    <property type="match status" value="1"/>
</dbReference>
<dbReference type="AlphaFoldDB" id="A0A1Q9EXR7"/>
<feature type="compositionally biased region" description="Basic and acidic residues" evidence="2">
    <location>
        <begin position="593"/>
        <end position="607"/>
    </location>
</feature>
<feature type="domain" description="J" evidence="4">
    <location>
        <begin position="252"/>
        <end position="313"/>
    </location>
</feature>
<dbReference type="OMA" id="ICATANE"/>
<dbReference type="PANTHER" id="PTHR43908:SF3">
    <property type="entry name" value="AT29763P-RELATED"/>
    <property type="match status" value="1"/>
</dbReference>
<reference evidence="5 6" key="1">
    <citation type="submission" date="2016-02" db="EMBL/GenBank/DDBJ databases">
        <title>Genome analysis of coral dinoflagellate symbionts highlights evolutionary adaptations to a symbiotic lifestyle.</title>
        <authorList>
            <person name="Aranda M."/>
            <person name="Li Y."/>
            <person name="Liew Y.J."/>
            <person name="Baumgarten S."/>
            <person name="Simakov O."/>
            <person name="Wilson M."/>
            <person name="Piel J."/>
            <person name="Ashoor H."/>
            <person name="Bougouffa S."/>
            <person name="Bajic V.B."/>
            <person name="Ryu T."/>
            <person name="Ravasi T."/>
            <person name="Bayer T."/>
            <person name="Micklem G."/>
            <person name="Kim H."/>
            <person name="Bhak J."/>
            <person name="Lajeunesse T.C."/>
            <person name="Voolstra C.R."/>
        </authorList>
    </citation>
    <scope>NUCLEOTIDE SEQUENCE [LARGE SCALE GENOMIC DNA]</scope>
    <source>
        <strain evidence="5 6">CCMP2467</strain>
    </source>
</reference>
<dbReference type="InterPro" id="IPR036869">
    <property type="entry name" value="J_dom_sf"/>
</dbReference>
<evidence type="ECO:0000256" key="1">
    <source>
        <dbReference type="SAM" id="Coils"/>
    </source>
</evidence>
<protein>
    <submittedName>
        <fullName evidence="5">DnaJ protein-like</fullName>
    </submittedName>
</protein>
<keyword evidence="3" id="KW-0812">Transmembrane</keyword>
<dbReference type="PROSITE" id="PS00636">
    <property type="entry name" value="DNAJ_1"/>
    <property type="match status" value="1"/>
</dbReference>
<feature type="region of interest" description="Disordered" evidence="2">
    <location>
        <begin position="326"/>
        <end position="383"/>
    </location>
</feature>
<feature type="compositionally biased region" description="Basic and acidic residues" evidence="2">
    <location>
        <begin position="460"/>
        <end position="474"/>
    </location>
</feature>
<dbReference type="Proteomes" id="UP000186817">
    <property type="component" value="Unassembled WGS sequence"/>
</dbReference>
<dbReference type="Gene3D" id="1.10.287.110">
    <property type="entry name" value="DnaJ domain"/>
    <property type="match status" value="1"/>
</dbReference>
<feature type="region of interest" description="Disordered" evidence="2">
    <location>
        <begin position="456"/>
        <end position="480"/>
    </location>
</feature>
<keyword evidence="3" id="KW-0472">Membrane</keyword>
<evidence type="ECO:0000256" key="3">
    <source>
        <dbReference type="SAM" id="Phobius"/>
    </source>
</evidence>
<feature type="compositionally biased region" description="Low complexity" evidence="2">
    <location>
        <begin position="359"/>
        <end position="374"/>
    </location>
</feature>
<evidence type="ECO:0000313" key="5">
    <source>
        <dbReference type="EMBL" id="OLQ12209.1"/>
    </source>
</evidence>
<name>A0A1Q9EXR7_SYMMI</name>
<dbReference type="SMART" id="SM00271">
    <property type="entry name" value="DnaJ"/>
    <property type="match status" value="1"/>
</dbReference>
<dbReference type="Pfam" id="PF00226">
    <property type="entry name" value="DnaJ"/>
    <property type="match status" value="1"/>
</dbReference>
<dbReference type="CDD" id="cd06257">
    <property type="entry name" value="DnaJ"/>
    <property type="match status" value="1"/>
</dbReference>
<dbReference type="EMBL" id="LSRX01000047">
    <property type="protein sequence ID" value="OLQ12209.1"/>
    <property type="molecule type" value="Genomic_DNA"/>
</dbReference>
<feature type="region of interest" description="Disordered" evidence="2">
    <location>
        <begin position="593"/>
        <end position="618"/>
    </location>
</feature>
<dbReference type="OrthoDB" id="434024at2759"/>
<dbReference type="InterPro" id="IPR051100">
    <property type="entry name" value="DnaJ_subfamily_B/C"/>
</dbReference>
<organism evidence="5 6">
    <name type="scientific">Symbiodinium microadriaticum</name>
    <name type="common">Dinoflagellate</name>
    <name type="synonym">Zooxanthella microadriatica</name>
    <dbReference type="NCBI Taxonomy" id="2951"/>
    <lineage>
        <taxon>Eukaryota</taxon>
        <taxon>Sar</taxon>
        <taxon>Alveolata</taxon>
        <taxon>Dinophyceae</taxon>
        <taxon>Suessiales</taxon>
        <taxon>Symbiodiniaceae</taxon>
        <taxon>Symbiodinium</taxon>
    </lineage>
</organism>
<feature type="coiled-coil region" evidence="1">
    <location>
        <begin position="157"/>
        <end position="184"/>
    </location>
</feature>
<gene>
    <name evidence="5" type="primary">DNAJ1</name>
    <name evidence="5" type="ORF">AK812_SmicGene3903</name>
</gene>
<dbReference type="GO" id="GO:0030544">
    <property type="term" value="F:Hsp70 protein binding"/>
    <property type="evidence" value="ECO:0007669"/>
    <property type="project" value="TreeGrafter"/>
</dbReference>
<sequence length="728" mass="80928">MEAQDGSTWLLSNVQLDTKASSIYNSCSNKVTVLLGGKTAAVPLKDATLATEVVPAHRVVDVLQPADRRCVDLLAMVHDVEDHGILNTSKGRRQKFSGNRKLCDYQSWKPASADTKLIWMIILLVLVFMVFMCARYVGSNVSETGGWFRLPHLWPRVENLYKEMMRLEQKADNYRKRSQVLDLQAEADSEDPHGQGIPPAPARCRRLALGFLTSARHAPPPIDGPGPLSSAAVWSEAAWSWLAEDFCRSVGQPLEALNVSSSAAEAELRSAYRRQALATHPDKGGTSEAFRLVVEAFEILADPVRRAAYDIQLAKARAAREECLVAGPSGDAKEPPPPAKRTSGEAARSTPKKAKGKNGNATRATPATGPAGKPSYSAEQPAEECKDNATWARELLGLSQPALRVRINSMSLEVLRKLLEFLESVDEIDSDSEELSEEAEPNEPLLAICATANEDDATDEEAHGGEVRDSDLQGRGRKPRRGIWGDKTDGCYTTSVGFEGVAAFSQRSVDLDKIIDMHISLVRMRQRFCEHRASGRSFREALSDAVTEMHSSRAQSQSPPIRIRFRCRRSTSSNKRVDLEELFPIWEASDKVRQDRRERRQHQEQQRQAKKRQREAATRAQKLEFLRQEVQNKLQHLLQKAWGVKALPDGVVPGQAPGFKGAFLCAQLRLQNGSLCTGPPRKDLSLAKSDFRELSILQRRKGDEALRAELHRRELEVMTSFFMSGMVP</sequence>
<feature type="transmembrane region" description="Helical" evidence="3">
    <location>
        <begin position="117"/>
        <end position="137"/>
    </location>
</feature>
<keyword evidence="1" id="KW-0175">Coiled coil</keyword>
<evidence type="ECO:0000313" key="6">
    <source>
        <dbReference type="Proteomes" id="UP000186817"/>
    </source>
</evidence>
<accession>A0A1Q9EXR7</accession>
<comment type="caution">
    <text evidence="5">The sequence shown here is derived from an EMBL/GenBank/DDBJ whole genome shotgun (WGS) entry which is preliminary data.</text>
</comment>
<evidence type="ECO:0000259" key="4">
    <source>
        <dbReference type="PROSITE" id="PS50076"/>
    </source>
</evidence>
<proteinExistence type="predicted"/>
<dbReference type="GO" id="GO:0071218">
    <property type="term" value="P:cellular response to misfolded protein"/>
    <property type="evidence" value="ECO:0007669"/>
    <property type="project" value="TreeGrafter"/>
</dbReference>
<dbReference type="GO" id="GO:0005789">
    <property type="term" value="C:endoplasmic reticulum membrane"/>
    <property type="evidence" value="ECO:0007669"/>
    <property type="project" value="TreeGrafter"/>
</dbReference>
<dbReference type="PANTHER" id="PTHR43908">
    <property type="entry name" value="AT29763P-RELATED"/>
    <property type="match status" value="1"/>
</dbReference>
<evidence type="ECO:0000256" key="2">
    <source>
        <dbReference type="SAM" id="MobiDB-lite"/>
    </source>
</evidence>
<dbReference type="InterPro" id="IPR001623">
    <property type="entry name" value="DnaJ_domain"/>
</dbReference>
<keyword evidence="6" id="KW-1185">Reference proteome</keyword>
<dbReference type="InterPro" id="IPR018253">
    <property type="entry name" value="DnaJ_domain_CS"/>
</dbReference>
<keyword evidence="3" id="KW-1133">Transmembrane helix</keyword>
<dbReference type="PROSITE" id="PS50076">
    <property type="entry name" value="DNAJ_2"/>
    <property type="match status" value="1"/>
</dbReference>